<evidence type="ECO:0000256" key="1">
    <source>
        <dbReference type="SAM" id="Phobius"/>
    </source>
</evidence>
<feature type="transmembrane region" description="Helical" evidence="1">
    <location>
        <begin position="76"/>
        <end position="94"/>
    </location>
</feature>
<dbReference type="InterPro" id="IPR056119">
    <property type="entry name" value="DUF7702"/>
</dbReference>
<dbReference type="Pfam" id="PF24800">
    <property type="entry name" value="DUF7702"/>
    <property type="match status" value="2"/>
</dbReference>
<feature type="domain" description="DUF7702" evidence="2">
    <location>
        <begin position="7"/>
        <end position="92"/>
    </location>
</feature>
<keyword evidence="1" id="KW-0812">Transmembrane</keyword>
<feature type="transmembrane region" description="Helical" evidence="1">
    <location>
        <begin position="130"/>
        <end position="151"/>
    </location>
</feature>
<reference evidence="3" key="1">
    <citation type="submission" date="2015-06" db="EMBL/GenBank/DDBJ databases">
        <title>Talaromyces atroroseus IBT 11181 draft genome.</title>
        <authorList>
            <person name="Rasmussen K.B."/>
            <person name="Rasmussen S."/>
            <person name="Petersen B."/>
            <person name="Sicheritz-Ponten T."/>
            <person name="Mortensen U.H."/>
            <person name="Thrane U."/>
        </authorList>
    </citation>
    <scope>NUCLEOTIDE SEQUENCE [LARGE SCALE GENOMIC DNA]</scope>
    <source>
        <strain evidence="3">IBT 11181</strain>
    </source>
</reference>
<evidence type="ECO:0000259" key="2">
    <source>
        <dbReference type="Pfam" id="PF24800"/>
    </source>
</evidence>
<dbReference type="Proteomes" id="UP000214365">
    <property type="component" value="Unassembled WGS sequence"/>
</dbReference>
<accession>A0A1Q5Q614</accession>
<feature type="transmembrane region" description="Helical" evidence="1">
    <location>
        <begin position="37"/>
        <end position="56"/>
    </location>
</feature>
<keyword evidence="1" id="KW-1133">Transmembrane helix</keyword>
<dbReference type="PANTHER" id="PTHR42109:SF3">
    <property type="entry name" value="INTEGRAL MEMBRANE PROTEIN (AFU_ORTHOLOGUE AFUA_5G00100)"/>
    <property type="match status" value="1"/>
</dbReference>
<feature type="transmembrane region" description="Helical" evidence="1">
    <location>
        <begin position="255"/>
        <end position="274"/>
    </location>
</feature>
<sequence>MLPTDTDKAIDVAELAIYAILTPPALYCLFRHGVQGLLGWLYIIIYCTIRLVAAGLKLKSDRDHTIFSGALIVDNIGLSPLLLSAAGILHEAYVTNPNCPRPLQLCKLTLGTSLPSRHARNAIKNSKLEWAVVLQYHILVSTALALIAASVANLASSDPSSSDMGILKGGFAIIFVAWAVLVLATLFSLLRPASYTSLAGNDDSFRNGTLLLNAVLFSLPMTLLRTIYGAINLFGSGTSMETSSFSTNVAADVCMNLLPPMLATIVFVVVGLLTPPRGK</sequence>
<gene>
    <name evidence="3" type="ORF">UA08_09410</name>
</gene>
<feature type="transmembrane region" description="Helical" evidence="1">
    <location>
        <begin position="171"/>
        <end position="190"/>
    </location>
</feature>
<dbReference type="RefSeq" id="XP_020115429.1">
    <property type="nucleotide sequence ID" value="XM_020265342.1"/>
</dbReference>
<dbReference type="AlphaFoldDB" id="A0A1Q5Q614"/>
<dbReference type="OrthoDB" id="2560628at2759"/>
<dbReference type="EMBL" id="LFMY01000022">
    <property type="protein sequence ID" value="OKL55308.1"/>
    <property type="molecule type" value="Genomic_DNA"/>
</dbReference>
<dbReference type="GeneID" id="31009166"/>
<proteinExistence type="predicted"/>
<feature type="transmembrane region" description="Helical" evidence="1">
    <location>
        <begin position="210"/>
        <end position="235"/>
    </location>
</feature>
<dbReference type="PANTHER" id="PTHR42109">
    <property type="entry name" value="UNPLACED GENOMIC SCAFFOLD UM_SCAF_CONTIG_1.265, WHOLE GENOME SHOTGUN SEQUENCE"/>
    <property type="match status" value="1"/>
</dbReference>
<organism evidence="3 4">
    <name type="scientific">Talaromyces atroroseus</name>
    <dbReference type="NCBI Taxonomy" id="1441469"/>
    <lineage>
        <taxon>Eukaryota</taxon>
        <taxon>Fungi</taxon>
        <taxon>Dikarya</taxon>
        <taxon>Ascomycota</taxon>
        <taxon>Pezizomycotina</taxon>
        <taxon>Eurotiomycetes</taxon>
        <taxon>Eurotiomycetidae</taxon>
        <taxon>Eurotiales</taxon>
        <taxon>Trichocomaceae</taxon>
        <taxon>Talaromyces</taxon>
        <taxon>Talaromyces sect. Trachyspermi</taxon>
    </lineage>
</organism>
<keyword evidence="4" id="KW-1185">Reference proteome</keyword>
<feature type="domain" description="DUF7702" evidence="2">
    <location>
        <begin position="124"/>
        <end position="273"/>
    </location>
</feature>
<comment type="caution">
    <text evidence="3">The sequence shown here is derived from an EMBL/GenBank/DDBJ whole genome shotgun (WGS) entry which is preliminary data.</text>
</comment>
<name>A0A1Q5Q614_TALAT</name>
<keyword evidence="1" id="KW-0472">Membrane</keyword>
<evidence type="ECO:0000313" key="3">
    <source>
        <dbReference type="EMBL" id="OKL55308.1"/>
    </source>
</evidence>
<protein>
    <recommendedName>
        <fullName evidence="2">DUF7702 domain-containing protein</fullName>
    </recommendedName>
</protein>
<evidence type="ECO:0000313" key="4">
    <source>
        <dbReference type="Proteomes" id="UP000214365"/>
    </source>
</evidence>
<feature type="transmembrane region" description="Helical" evidence="1">
    <location>
        <begin position="12"/>
        <end position="30"/>
    </location>
</feature>